<evidence type="ECO:0000259" key="3">
    <source>
        <dbReference type="Pfam" id="PF18962"/>
    </source>
</evidence>
<evidence type="ECO:0000256" key="2">
    <source>
        <dbReference type="SAM" id="SignalP"/>
    </source>
</evidence>
<dbReference type="NCBIfam" id="TIGR04183">
    <property type="entry name" value="Por_Secre_tail"/>
    <property type="match status" value="1"/>
</dbReference>
<evidence type="ECO:0000256" key="1">
    <source>
        <dbReference type="ARBA" id="ARBA00022729"/>
    </source>
</evidence>
<protein>
    <submittedName>
        <fullName evidence="4">T9SS type A sorting domain-containing protein</fullName>
    </submittedName>
</protein>
<comment type="caution">
    <text evidence="4">The sequence shown here is derived from an EMBL/GenBank/DDBJ whole genome shotgun (WGS) entry which is preliminary data.</text>
</comment>
<evidence type="ECO:0000313" key="5">
    <source>
        <dbReference type="Proteomes" id="UP001596415"/>
    </source>
</evidence>
<organism evidence="4 5">
    <name type="scientific">Jejudonia soesokkakensis</name>
    <dbReference type="NCBI Taxonomy" id="1323432"/>
    <lineage>
        <taxon>Bacteria</taxon>
        <taxon>Pseudomonadati</taxon>
        <taxon>Bacteroidota</taxon>
        <taxon>Flavobacteriia</taxon>
        <taxon>Flavobacteriales</taxon>
        <taxon>Flavobacteriaceae</taxon>
        <taxon>Jejudonia</taxon>
    </lineage>
</organism>
<reference evidence="5" key="1">
    <citation type="journal article" date="2019" name="Int. J. Syst. Evol. Microbiol.">
        <title>The Global Catalogue of Microorganisms (GCM) 10K type strain sequencing project: providing services to taxonomists for standard genome sequencing and annotation.</title>
        <authorList>
            <consortium name="The Broad Institute Genomics Platform"/>
            <consortium name="The Broad Institute Genome Sequencing Center for Infectious Disease"/>
            <person name="Wu L."/>
            <person name="Ma J."/>
        </authorList>
    </citation>
    <scope>NUCLEOTIDE SEQUENCE [LARGE SCALE GENOMIC DNA]</scope>
    <source>
        <strain evidence="5">CGMCC 1.16306</strain>
    </source>
</reference>
<feature type="chain" id="PRO_5047422419" evidence="2">
    <location>
        <begin position="24"/>
        <end position="449"/>
    </location>
</feature>
<dbReference type="EMBL" id="JBHTBN010000007">
    <property type="protein sequence ID" value="MFC7358602.1"/>
    <property type="molecule type" value="Genomic_DNA"/>
</dbReference>
<sequence length="449" mass="48316">MSLKNYFPLLLLLCISSFTHIKAQERIAVIQDPLVVLLDPSDGSIVDPSFIDLSPLSPSTPKGILQVIDKIWITDQIADRIDIFDLDGNFISTIDVGLDNIKGLAVVNNSEVWVTNAGSGNSAPGEALIRFDLDGNNLGFYPTSGTSSAFDIIDVGGEVYISYIGSESKIERRDYNGNVLGNIVEEGVVQFIQQIELNETENTVYASVFSSSGGNPNGFYEFSITDGTIVNSYEFSNLRGVAALEDGNVLISSSAGVEILDPSDGSTTNLSMDASQFFGRLNLTPCTAPAAPSGDAVQNLAEGSTLEDIVITPMDVTWYATEADALAGVNPLPLTTVLEDGESYFAVNFEGGCPSEPFEVTINIILGLTDVKFTPIVLYPNPARDIVTVQHPEIINKISVINKLGQVVFEKRYTTQVVSLDVTGLAVASYILRIDFDTHSQSVTLIKSE</sequence>
<dbReference type="Gene3D" id="2.120.10.30">
    <property type="entry name" value="TolB, C-terminal domain"/>
    <property type="match status" value="1"/>
</dbReference>
<accession>A0ABW2MXH4</accession>
<dbReference type="SUPFAM" id="SSF63825">
    <property type="entry name" value="YWTD domain"/>
    <property type="match status" value="1"/>
</dbReference>
<keyword evidence="5" id="KW-1185">Reference proteome</keyword>
<feature type="domain" description="Secretion system C-terminal sorting" evidence="3">
    <location>
        <begin position="378"/>
        <end position="442"/>
    </location>
</feature>
<dbReference type="RefSeq" id="WP_380218588.1">
    <property type="nucleotide sequence ID" value="NZ_JBHTBN010000007.1"/>
</dbReference>
<dbReference type="InterPro" id="IPR011042">
    <property type="entry name" value="6-blade_b-propeller_TolB-like"/>
</dbReference>
<dbReference type="Proteomes" id="UP001596415">
    <property type="component" value="Unassembled WGS sequence"/>
</dbReference>
<name>A0ABW2MXH4_9FLAO</name>
<gene>
    <name evidence="4" type="ORF">ACFQO1_12945</name>
</gene>
<evidence type="ECO:0000313" key="4">
    <source>
        <dbReference type="EMBL" id="MFC7358602.1"/>
    </source>
</evidence>
<proteinExistence type="predicted"/>
<dbReference type="InterPro" id="IPR026444">
    <property type="entry name" value="Secre_tail"/>
</dbReference>
<dbReference type="Pfam" id="PF18962">
    <property type="entry name" value="Por_Secre_tail"/>
    <property type="match status" value="1"/>
</dbReference>
<feature type="signal peptide" evidence="2">
    <location>
        <begin position="1"/>
        <end position="23"/>
    </location>
</feature>
<keyword evidence="1 2" id="KW-0732">Signal</keyword>